<dbReference type="InterPro" id="IPR011990">
    <property type="entry name" value="TPR-like_helical_dom_sf"/>
</dbReference>
<gene>
    <name evidence="1" type="ORF">Lmac_2674</name>
</gene>
<comment type="caution">
    <text evidence="1">The sequence shown here is derived from an EMBL/GenBank/DDBJ whole genome shotgun (WGS) entry which is preliminary data.</text>
</comment>
<dbReference type="PATRIC" id="fig|466.6.peg.2850"/>
<dbReference type="OrthoDB" id="9943685at2"/>
<organism evidence="1 2">
    <name type="scientific">Legionella maceachernii</name>
    <dbReference type="NCBI Taxonomy" id="466"/>
    <lineage>
        <taxon>Bacteria</taxon>
        <taxon>Pseudomonadati</taxon>
        <taxon>Pseudomonadota</taxon>
        <taxon>Gammaproteobacteria</taxon>
        <taxon>Legionellales</taxon>
        <taxon>Legionellaceae</taxon>
        <taxon>Legionella</taxon>
    </lineage>
</organism>
<name>A0A0W0VWI6_9GAMM</name>
<dbReference type="Proteomes" id="UP000054908">
    <property type="component" value="Unassembled WGS sequence"/>
</dbReference>
<dbReference type="Gene3D" id="1.25.40.10">
    <property type="entry name" value="Tetratricopeptide repeat domain"/>
    <property type="match status" value="1"/>
</dbReference>
<accession>A0A0W0VWI6</accession>
<evidence type="ECO:0000313" key="2">
    <source>
        <dbReference type="Proteomes" id="UP000054908"/>
    </source>
</evidence>
<proteinExistence type="predicted"/>
<keyword evidence="2" id="KW-1185">Reference proteome</keyword>
<dbReference type="AlphaFoldDB" id="A0A0W0VWI6"/>
<dbReference type="EMBL" id="LNYL01000050">
    <property type="protein sequence ID" value="KTD24587.1"/>
    <property type="molecule type" value="Genomic_DNA"/>
</dbReference>
<reference evidence="1 2" key="1">
    <citation type="submission" date="2015-11" db="EMBL/GenBank/DDBJ databases">
        <title>Genomic analysis of 38 Legionella species identifies large and diverse effector repertoires.</title>
        <authorList>
            <person name="Burstein D."/>
            <person name="Amaro F."/>
            <person name="Zusman T."/>
            <person name="Lifshitz Z."/>
            <person name="Cohen O."/>
            <person name="Gilbert J.A."/>
            <person name="Pupko T."/>
            <person name="Shuman H.A."/>
            <person name="Segal G."/>
        </authorList>
    </citation>
    <scope>NUCLEOTIDE SEQUENCE [LARGE SCALE GENOMIC DNA]</scope>
    <source>
        <strain evidence="1 2">PX-1-G2-E2</strain>
    </source>
</reference>
<protein>
    <submittedName>
        <fullName evidence="1">Uncharacterized protein</fullName>
    </submittedName>
</protein>
<evidence type="ECO:0000313" key="1">
    <source>
        <dbReference type="EMBL" id="KTD24587.1"/>
    </source>
</evidence>
<sequence>MKKSKIEELVESYHADVNCEALIAQNPYQKGWVKRLFGTQTEGIAKLQAFLESEAVSQLTSDDEIEGENLLVLLNIMYQREKRIYNTRRSYENYPEKSTNRVYTRLYHLLLLDAAIQSDMGIQFTHSKPLLQLLFWRIKSKVLADIEERIKEMQAEHLEKTNSILLKLGISLIFGKPLNHTLAREEEPDLDGLTQHIKVIQFEEQFVQVEFDFLNKELHEAKMLRAQIRRQDIMGGLEWLELASDNGHAYASLHLAAFYARRNDYSVVNQEVDRDKTVEYLNRARDQGSKLAAEVLDAGLTFGMVSVSNVNCAYAPS</sequence>
<dbReference type="RefSeq" id="WP_058453360.1">
    <property type="nucleotide sequence ID" value="NZ_CAAAIB010000002.1"/>
</dbReference>